<keyword evidence="7" id="KW-1006">Bacterial flagellum protein export</keyword>
<sequence length="695" mass="74474">MNALTNFFNTPGLRSGAQLKALAGPLLIVMILGMMILPLPAFVLDLLFTFNIALSIMVLLVGMYTRTALDFAAFPAVLLFSTLLRLSLNVASTRVVLLEGHTGPDAAGKVIEAFGHFLVGGNFAVGIVVFAILVVINFMVITKGAGRIAEVGARFMLDAMPGKQMAIDADLNAGLINEEGARKRRTEVAQESDFYGAMDGASKFVRGDAIAGLIIMFINVAAGMVVGMVQHDLDFGTAVHNYTLLTIGDGLVAQIPALVISTAAGVIVSRVSNEQDVGQQLTGQLFSNPRVMFLTAGIIGAMGIIPGMPHFAFLLLAGAMFWFGRYMLRRDAVQAETKVREERKPAVAAEAAEATWEDVTMVDPLGMEVGYRLITLVDRGQNGELLGRIKSIRKKIAQDIGFLVPVVHIRDNLELKPNAYRITLKGVEIGSGEATPGQWMAINPGQVSGTLPGPVTRDPAFGLPAVWIDASLKEQAQAYGYTVVDASTVVATHLNHLIQMHASELLGRQEVQSLLDRIAKESPKLTEDLVPKTISLTGLQKVLQSLLDEGVPIRDMRTILDVVAEHATKVSDPTELTALVRVALGRAITQQLFPNNADLQVISLDAGLERVLTQALANGGGIEPGLADALLQQAQGAVGRQEQMGLDPVLLVPSPLRPLMARFLRRTLPQLKVLSHAEVPDNRNIRITAMIGGAA</sequence>
<reference evidence="8 10" key="1">
    <citation type="submission" date="2019-05" db="EMBL/GenBank/DDBJ databases">
        <title>Whole genome sequence analysis of Cupriavidus campinensis S14E4C strain.</title>
        <authorList>
            <person name="Abbaszade G."/>
            <person name="Szabo A."/>
            <person name="Toumi M."/>
            <person name="Toth E."/>
        </authorList>
    </citation>
    <scope>NUCLEOTIDE SEQUENCE [LARGE SCALE GENOMIC DNA]</scope>
    <source>
        <strain evidence="8 10">S14E4C</strain>
    </source>
</reference>
<dbReference type="GO" id="GO:0005886">
    <property type="term" value="C:plasma membrane"/>
    <property type="evidence" value="ECO:0007669"/>
    <property type="project" value="UniProtKB-SubCell"/>
</dbReference>
<reference evidence="9" key="3">
    <citation type="submission" date="2022-05" db="EMBL/GenBank/DDBJ databases">
        <authorList>
            <person name="Kunte H.-J."/>
        </authorList>
    </citation>
    <scope>NUCLEOTIDE SEQUENCE</scope>
    <source>
        <strain evidence="9">G5</strain>
    </source>
</reference>
<dbReference type="Proteomes" id="UP001056132">
    <property type="component" value="Chromosome 2"/>
</dbReference>
<keyword evidence="7" id="KW-0653">Protein transport</keyword>
<keyword evidence="5 7" id="KW-1133">Transmembrane helix</keyword>
<dbReference type="Gene3D" id="3.40.30.60">
    <property type="entry name" value="FHIPEP family, domain 1"/>
    <property type="match status" value="1"/>
</dbReference>
<evidence type="ECO:0000313" key="8">
    <source>
        <dbReference type="EMBL" id="TSP11216.1"/>
    </source>
</evidence>
<feature type="transmembrane region" description="Helical" evidence="7">
    <location>
        <begin position="76"/>
        <end position="97"/>
    </location>
</feature>
<dbReference type="GO" id="GO:0009306">
    <property type="term" value="P:protein secretion"/>
    <property type="evidence" value="ECO:0007669"/>
    <property type="project" value="InterPro"/>
</dbReference>
<feature type="transmembrane region" description="Helical" evidence="7">
    <location>
        <begin position="46"/>
        <end position="64"/>
    </location>
</feature>
<dbReference type="EMBL" id="CP097331">
    <property type="protein sequence ID" value="URF07275.1"/>
    <property type="molecule type" value="Genomic_DNA"/>
</dbReference>
<evidence type="ECO:0000256" key="7">
    <source>
        <dbReference type="RuleBase" id="RU364093"/>
    </source>
</evidence>
<dbReference type="PRINTS" id="PR00949">
    <property type="entry name" value="TYPE3IMAPROT"/>
</dbReference>
<dbReference type="Proteomes" id="UP000318943">
    <property type="component" value="Unassembled WGS sequence"/>
</dbReference>
<keyword evidence="9" id="KW-0969">Cilium</keyword>
<dbReference type="PANTHER" id="PTHR30161:SF1">
    <property type="entry name" value="FLAGELLAR BIOSYNTHESIS PROTEIN FLHA-RELATED"/>
    <property type="match status" value="1"/>
</dbReference>
<keyword evidence="7" id="KW-0813">Transport</keyword>
<keyword evidence="9" id="KW-0966">Cell projection</keyword>
<keyword evidence="9" id="KW-0282">Flagellum</keyword>
<dbReference type="InterPro" id="IPR006301">
    <property type="entry name" value="FlhA"/>
</dbReference>
<dbReference type="RefSeq" id="WP_144199888.1">
    <property type="nucleotide sequence ID" value="NZ_CAJPVH010000016.1"/>
</dbReference>
<reference evidence="9" key="2">
    <citation type="journal article" date="2022" name="Microbiol. Resour. Announc.">
        <title>Genome Sequence of Cupriavidus campinensis Strain G5, a Member of a Bacterial Consortium Capable of Polyethylene Degradation.</title>
        <authorList>
            <person name="Schneider B."/>
            <person name="Pfeiffer F."/>
            <person name="Dyall-Smith M."/>
            <person name="Kunte H.J."/>
        </authorList>
    </citation>
    <scope>NUCLEOTIDE SEQUENCE</scope>
    <source>
        <strain evidence="9">G5</strain>
    </source>
</reference>
<organism evidence="9 11">
    <name type="scientific">Cupriavidus campinensis</name>
    <dbReference type="NCBI Taxonomy" id="151783"/>
    <lineage>
        <taxon>Bacteria</taxon>
        <taxon>Pseudomonadati</taxon>
        <taxon>Pseudomonadota</taxon>
        <taxon>Betaproteobacteria</taxon>
        <taxon>Burkholderiales</taxon>
        <taxon>Burkholderiaceae</taxon>
        <taxon>Cupriavidus</taxon>
    </lineage>
</organism>
<dbReference type="GO" id="GO:0044780">
    <property type="term" value="P:bacterial-type flagellum assembly"/>
    <property type="evidence" value="ECO:0007669"/>
    <property type="project" value="InterPro"/>
</dbReference>
<feature type="transmembrane region" description="Helical" evidence="7">
    <location>
        <begin position="285"/>
        <end position="305"/>
    </location>
</feature>
<keyword evidence="3 7" id="KW-1003">Cell membrane</keyword>
<feature type="transmembrane region" description="Helical" evidence="7">
    <location>
        <begin position="21"/>
        <end position="40"/>
    </location>
</feature>
<evidence type="ECO:0000256" key="3">
    <source>
        <dbReference type="ARBA" id="ARBA00022475"/>
    </source>
</evidence>
<evidence type="ECO:0000256" key="5">
    <source>
        <dbReference type="ARBA" id="ARBA00022989"/>
    </source>
</evidence>
<dbReference type="Gene3D" id="3.40.50.12790">
    <property type="entry name" value="FHIPEP family, domain 4"/>
    <property type="match status" value="1"/>
</dbReference>
<evidence type="ECO:0000256" key="4">
    <source>
        <dbReference type="ARBA" id="ARBA00022692"/>
    </source>
</evidence>
<protein>
    <recommendedName>
        <fullName evidence="7">Flagellar biosynthesis protein FlhA</fullName>
    </recommendedName>
</protein>
<feature type="transmembrane region" description="Helical" evidence="7">
    <location>
        <begin position="251"/>
        <end position="273"/>
    </location>
</feature>
<keyword evidence="10" id="KW-1185">Reference proteome</keyword>
<comment type="subcellular location">
    <subcellularLocation>
        <location evidence="1 7">Cell membrane</location>
        <topology evidence="1 7">Multi-pass membrane protein</topology>
    </subcellularLocation>
</comment>
<accession>A0AAE9L5I1</accession>
<proteinExistence type="inferred from homology"/>
<keyword evidence="6 7" id="KW-0472">Membrane</keyword>
<keyword evidence="7" id="KW-1005">Bacterial flagellum biogenesis</keyword>
<evidence type="ECO:0000256" key="6">
    <source>
        <dbReference type="ARBA" id="ARBA00023136"/>
    </source>
</evidence>
<gene>
    <name evidence="7 9" type="primary">flhA</name>
    <name evidence="8" type="ORF">FGG12_18465</name>
    <name evidence="9" type="ORF">M5D45_18855</name>
</gene>
<dbReference type="EMBL" id="VCIZ01000011">
    <property type="protein sequence ID" value="TSP11216.1"/>
    <property type="molecule type" value="Genomic_DNA"/>
</dbReference>
<dbReference type="KEGG" id="ccam:M5D45_18855"/>
<dbReference type="NCBIfam" id="TIGR01398">
    <property type="entry name" value="FlhA"/>
    <property type="match status" value="1"/>
</dbReference>
<keyword evidence="4 7" id="KW-0812">Transmembrane</keyword>
<evidence type="ECO:0000256" key="1">
    <source>
        <dbReference type="ARBA" id="ARBA00004651"/>
    </source>
</evidence>
<evidence type="ECO:0000313" key="11">
    <source>
        <dbReference type="Proteomes" id="UP001056132"/>
    </source>
</evidence>
<evidence type="ECO:0000256" key="2">
    <source>
        <dbReference type="ARBA" id="ARBA00008835"/>
    </source>
</evidence>
<feature type="transmembrane region" description="Helical" evidence="7">
    <location>
        <begin position="117"/>
        <end position="140"/>
    </location>
</feature>
<comment type="similarity">
    <text evidence="2 7">Belongs to the FHIPEP (flagella/HR/invasion proteins export pore) family.</text>
</comment>
<comment type="function">
    <text evidence="7">Required for formation of the rod structure of the flagellar apparatus. Together with FliI and FliH, may constitute the export apparatus of flagellin.</text>
</comment>
<dbReference type="Pfam" id="PF00771">
    <property type="entry name" value="FHIPEP"/>
    <property type="match status" value="1"/>
</dbReference>
<evidence type="ECO:0000313" key="10">
    <source>
        <dbReference type="Proteomes" id="UP000318943"/>
    </source>
</evidence>
<dbReference type="InterPro" id="IPR042194">
    <property type="entry name" value="FHIPEP_1"/>
</dbReference>
<dbReference type="InterPro" id="IPR001712">
    <property type="entry name" value="T3SS_FHIPEP"/>
</dbReference>
<evidence type="ECO:0000313" key="9">
    <source>
        <dbReference type="EMBL" id="URF07275.1"/>
    </source>
</evidence>
<dbReference type="PANTHER" id="PTHR30161">
    <property type="entry name" value="FLAGELLAR EXPORT PROTEIN, MEMBRANE FLHA SUBUNIT-RELATED"/>
    <property type="match status" value="1"/>
</dbReference>
<dbReference type="InterPro" id="IPR042196">
    <property type="entry name" value="FHIPEP_4"/>
</dbReference>
<dbReference type="PIRSF" id="PIRSF005419">
    <property type="entry name" value="FlhA"/>
    <property type="match status" value="1"/>
</dbReference>
<name>A0AAE9L5I1_9BURK</name>
<dbReference type="InterPro" id="IPR042193">
    <property type="entry name" value="FHIPEP_3"/>
</dbReference>
<dbReference type="AlphaFoldDB" id="A0AAE9L5I1"/>
<feature type="transmembrane region" description="Helical" evidence="7">
    <location>
        <begin position="210"/>
        <end position="231"/>
    </location>
</feature>
<dbReference type="Gene3D" id="1.10.8.540">
    <property type="entry name" value="FHIPEP family, domain 3"/>
    <property type="match status" value="1"/>
</dbReference>